<sequence length="119" mass="13795">MCTKFHQNCELDNRPICSMYFANFAPFYPEELDSGIFTPFSILVRLMRNMFTKFHQNHRDCQSAYLLDVFWRLCPNPGVSVGAFFPLQCFKLADEDPVYQVSSNLVQKFGSDVGINIYT</sequence>
<keyword evidence="2" id="KW-1185">Reference proteome</keyword>
<dbReference type="AlphaFoldDB" id="A0A4Y2GUB3"/>
<evidence type="ECO:0000313" key="1">
    <source>
        <dbReference type="EMBL" id="GBM55684.1"/>
    </source>
</evidence>
<dbReference type="Proteomes" id="UP000499080">
    <property type="component" value="Unassembled WGS sequence"/>
</dbReference>
<proteinExistence type="predicted"/>
<organism evidence="1 2">
    <name type="scientific">Araneus ventricosus</name>
    <name type="common">Orbweaver spider</name>
    <name type="synonym">Epeira ventricosa</name>
    <dbReference type="NCBI Taxonomy" id="182803"/>
    <lineage>
        <taxon>Eukaryota</taxon>
        <taxon>Metazoa</taxon>
        <taxon>Ecdysozoa</taxon>
        <taxon>Arthropoda</taxon>
        <taxon>Chelicerata</taxon>
        <taxon>Arachnida</taxon>
        <taxon>Araneae</taxon>
        <taxon>Araneomorphae</taxon>
        <taxon>Entelegynae</taxon>
        <taxon>Araneoidea</taxon>
        <taxon>Araneidae</taxon>
        <taxon>Araneus</taxon>
    </lineage>
</organism>
<accession>A0A4Y2GUB3</accession>
<protein>
    <submittedName>
        <fullName evidence="1">Uncharacterized protein</fullName>
    </submittedName>
</protein>
<comment type="caution">
    <text evidence="1">The sequence shown here is derived from an EMBL/GenBank/DDBJ whole genome shotgun (WGS) entry which is preliminary data.</text>
</comment>
<evidence type="ECO:0000313" key="2">
    <source>
        <dbReference type="Proteomes" id="UP000499080"/>
    </source>
</evidence>
<gene>
    <name evidence="1" type="ORF">AVEN_139383_1</name>
</gene>
<dbReference type="EMBL" id="BGPR01001513">
    <property type="protein sequence ID" value="GBM55684.1"/>
    <property type="molecule type" value="Genomic_DNA"/>
</dbReference>
<reference evidence="1 2" key="1">
    <citation type="journal article" date="2019" name="Sci. Rep.">
        <title>Orb-weaving spider Araneus ventricosus genome elucidates the spidroin gene catalogue.</title>
        <authorList>
            <person name="Kono N."/>
            <person name="Nakamura H."/>
            <person name="Ohtoshi R."/>
            <person name="Moran D.A.P."/>
            <person name="Shinohara A."/>
            <person name="Yoshida Y."/>
            <person name="Fujiwara M."/>
            <person name="Mori M."/>
            <person name="Tomita M."/>
            <person name="Arakawa K."/>
        </authorList>
    </citation>
    <scope>NUCLEOTIDE SEQUENCE [LARGE SCALE GENOMIC DNA]</scope>
</reference>
<name>A0A4Y2GUB3_ARAVE</name>